<feature type="transmembrane region" description="Helical" evidence="1">
    <location>
        <begin position="408"/>
        <end position="425"/>
    </location>
</feature>
<evidence type="ECO:0000313" key="2">
    <source>
        <dbReference type="EMBL" id="AMO03222.1"/>
    </source>
</evidence>
<sequence length="471" mass="54848">MIVWLLLLDLLMYTQLVDLRPSLAPSETVELRTELRAPLAGVVDNCLGDHIDLIPDGAKKTYSGSYSDDRYDLDCSFVVSSNDGVNCSSIYTNYIKNLDCVFIAKIDVDKTWLESIQFDKVEFCWGKIKGKTSEVLTAKYDWWNLKQIEKCNFIIDTKPTHWITTLDHHNTFRYIMVPWHTNKISLSSKRMGSMMAILNTSPWYMVQLMKLPHDPTFKSAWNIAFKTGRYPFVIKSKTKNKKVQYLNKLVKSGCTRVYSEEYTFCIEAYNTSRVTDIDMLPKRYTIESANYDLFPIFHYEGPDHSFHITDFFDKIFNHTAGEISDVFKKFSNVTFDPANIFLKHVLIPTENYLISLFARLLKFILSLISDWLDFIVEEYLGIFVSIDCDYMLIEILLIVFVFFYYFPAYIATGIFTSILVMLIGIKRSYISFSPIDITVTAINHFANKTFFHYCNDTDCYYLYDLKCTGDR</sequence>
<keyword evidence="1" id="KW-0472">Membrane</keyword>
<organism evidence="2">
    <name type="scientific">Buckhurst virus</name>
    <dbReference type="NCBI Taxonomy" id="1807802"/>
    <lineage>
        <taxon>Viruses</taxon>
        <taxon>Riboviria</taxon>
    </lineage>
</organism>
<name>A0A140HEP5_9VIRU</name>
<proteinExistence type="predicted"/>
<dbReference type="EMBL" id="KU754516">
    <property type="protein sequence ID" value="AMO03222.1"/>
    <property type="molecule type" value="Genomic_RNA"/>
</dbReference>
<keyword evidence="1" id="KW-1133">Transmembrane helix</keyword>
<keyword evidence="1" id="KW-0812">Transmembrane</keyword>
<accession>A0A140HEP5</accession>
<protein>
    <submittedName>
        <fullName evidence="2">Uncharacterized protein</fullName>
    </submittedName>
</protein>
<reference evidence="2" key="1">
    <citation type="journal article" date="2016" name="Evol. Bioinform. Online">
        <title>Twenty-five new viruses associated with the Drosophilidae (Diptera).</title>
        <authorList>
            <person name="Webster C.L."/>
            <person name="Longdon B."/>
            <person name="Lewis S.H."/>
            <person name="Obbard D.J."/>
        </authorList>
    </citation>
    <scope>NUCLEOTIDE SEQUENCE</scope>
    <source>
        <strain evidence="2">Dobs_PoolSeq3</strain>
    </source>
</reference>
<evidence type="ECO:0000256" key="1">
    <source>
        <dbReference type="SAM" id="Phobius"/>
    </source>
</evidence>